<dbReference type="PANTHER" id="PTHR33434:SF2">
    <property type="entry name" value="FATTY ACID-BINDING PROTEIN TM_1468"/>
    <property type="match status" value="1"/>
</dbReference>
<dbReference type="GO" id="GO:0008289">
    <property type="term" value="F:lipid binding"/>
    <property type="evidence" value="ECO:0007669"/>
    <property type="project" value="UniProtKB-KW"/>
</dbReference>
<dbReference type="Pfam" id="PF02645">
    <property type="entry name" value="DegV"/>
    <property type="match status" value="1"/>
</dbReference>
<accession>A0A9D1Z429</accession>
<dbReference type="SUPFAM" id="SSF82549">
    <property type="entry name" value="DAK1/DegV-like"/>
    <property type="match status" value="1"/>
</dbReference>
<dbReference type="Gene3D" id="3.40.50.10170">
    <property type="match status" value="1"/>
</dbReference>
<dbReference type="InterPro" id="IPR043168">
    <property type="entry name" value="DegV_C"/>
</dbReference>
<reference evidence="2" key="2">
    <citation type="submission" date="2021-04" db="EMBL/GenBank/DDBJ databases">
        <authorList>
            <person name="Gilroy R."/>
        </authorList>
    </citation>
    <scope>NUCLEOTIDE SEQUENCE</scope>
    <source>
        <strain evidence="2">CHK33-7979</strain>
    </source>
</reference>
<dbReference type="AlphaFoldDB" id="A0A9D1Z429"/>
<name>A0A9D1Z429_9FIRM</name>
<sequence length="287" mass="31283">MAPRKIALLTDSCADLSARTAEENRIHVVPLRIRCADGEYRDGVDIHATDVYARLKRGELPKTSLPTGEDIAAVFDRIAEQGYDGVIAVMLSGGLSGTYNMVRLMAEERKDLEIRVYDSVSGSLGIGITMLQLAEDLRRGASWRELTHKRVPQLIKGTTPFFSVDTLEYLQKGGRIGKVAAMAGTMLQIKPILTFAADGQLQSIAKVRGRKQVMDKLVELTVKACGSHKKYNLAVANGGAPTEMEELREKLKAALPNYDHIWDGQIDGTLSVYIGDGILGAGVQVLD</sequence>
<gene>
    <name evidence="2" type="ORF">H9826_04735</name>
</gene>
<keyword evidence="1" id="KW-0446">Lipid-binding</keyword>
<proteinExistence type="predicted"/>
<dbReference type="InterPro" id="IPR003797">
    <property type="entry name" value="DegV"/>
</dbReference>
<dbReference type="Gene3D" id="3.30.1180.10">
    <property type="match status" value="1"/>
</dbReference>
<dbReference type="InterPro" id="IPR050270">
    <property type="entry name" value="DegV_domain_contain"/>
</dbReference>
<protein>
    <submittedName>
        <fullName evidence="2">DegV family protein</fullName>
    </submittedName>
</protein>
<dbReference type="PANTHER" id="PTHR33434">
    <property type="entry name" value="DEGV DOMAIN-CONTAINING PROTEIN DR_1986-RELATED"/>
    <property type="match status" value="1"/>
</dbReference>
<organism evidence="2 3">
    <name type="scientific">Candidatus Intestinimonas merdavium</name>
    <dbReference type="NCBI Taxonomy" id="2838622"/>
    <lineage>
        <taxon>Bacteria</taxon>
        <taxon>Bacillati</taxon>
        <taxon>Bacillota</taxon>
        <taxon>Clostridia</taxon>
        <taxon>Eubacteriales</taxon>
        <taxon>Intestinimonas</taxon>
    </lineage>
</organism>
<dbReference type="PROSITE" id="PS51482">
    <property type="entry name" value="DEGV"/>
    <property type="match status" value="1"/>
</dbReference>
<dbReference type="Proteomes" id="UP000886824">
    <property type="component" value="Unassembled WGS sequence"/>
</dbReference>
<evidence type="ECO:0000313" key="2">
    <source>
        <dbReference type="EMBL" id="HIY73265.1"/>
    </source>
</evidence>
<comment type="caution">
    <text evidence="2">The sequence shown here is derived from an EMBL/GenBank/DDBJ whole genome shotgun (WGS) entry which is preliminary data.</text>
</comment>
<evidence type="ECO:0000256" key="1">
    <source>
        <dbReference type="ARBA" id="ARBA00023121"/>
    </source>
</evidence>
<reference evidence="2" key="1">
    <citation type="journal article" date="2021" name="PeerJ">
        <title>Extensive microbial diversity within the chicken gut microbiome revealed by metagenomics and culture.</title>
        <authorList>
            <person name="Gilroy R."/>
            <person name="Ravi A."/>
            <person name="Getino M."/>
            <person name="Pursley I."/>
            <person name="Horton D.L."/>
            <person name="Alikhan N.F."/>
            <person name="Baker D."/>
            <person name="Gharbi K."/>
            <person name="Hall N."/>
            <person name="Watson M."/>
            <person name="Adriaenssens E.M."/>
            <person name="Foster-Nyarko E."/>
            <person name="Jarju S."/>
            <person name="Secka A."/>
            <person name="Antonio M."/>
            <person name="Oren A."/>
            <person name="Chaudhuri R.R."/>
            <person name="La Ragione R."/>
            <person name="Hildebrand F."/>
            <person name="Pallen M.J."/>
        </authorList>
    </citation>
    <scope>NUCLEOTIDE SEQUENCE</scope>
    <source>
        <strain evidence="2">CHK33-7979</strain>
    </source>
</reference>
<dbReference type="NCBIfam" id="TIGR00762">
    <property type="entry name" value="DegV"/>
    <property type="match status" value="1"/>
</dbReference>
<evidence type="ECO:0000313" key="3">
    <source>
        <dbReference type="Proteomes" id="UP000886824"/>
    </source>
</evidence>
<dbReference type="EMBL" id="DXCX01000049">
    <property type="protein sequence ID" value="HIY73265.1"/>
    <property type="molecule type" value="Genomic_DNA"/>
</dbReference>